<comment type="caution">
    <text evidence="18">The sequence shown here is derived from an EMBL/GenBank/DDBJ whole genome shotgun (WGS) entry which is preliminary data.</text>
</comment>
<evidence type="ECO:0000256" key="8">
    <source>
        <dbReference type="ARBA" id="ARBA00022723"/>
    </source>
</evidence>
<keyword evidence="12 14" id="KW-0460">Magnesium</keyword>
<comment type="catalytic activity">
    <reaction evidence="14">
        <text>a ribonucleoside 5'-diphosphate + ATP = a ribonucleoside 5'-triphosphate + ADP</text>
        <dbReference type="Rhea" id="RHEA:18113"/>
        <dbReference type="ChEBI" id="CHEBI:30616"/>
        <dbReference type="ChEBI" id="CHEBI:57930"/>
        <dbReference type="ChEBI" id="CHEBI:61557"/>
        <dbReference type="ChEBI" id="CHEBI:456216"/>
        <dbReference type="EC" id="2.7.4.6"/>
    </reaction>
</comment>
<dbReference type="EMBL" id="JACHGR010000006">
    <property type="protein sequence ID" value="MBB6056073.1"/>
    <property type="molecule type" value="Genomic_DNA"/>
</dbReference>
<keyword evidence="10 14" id="KW-0418">Kinase</keyword>
<sequence>MMIQGHSMTIERTFSIIKPDAVAKNIIGEIYHRFECAGLHIIAAKMLHLSQEQAAGFYAEHKGKPFYDNLLKFMTSGPIVVQVLEGQDAIRRHRELLGSTDPEKAQAGTIRADHAISVTQNAVHGSDSAESAAREIEFFFTEDEICPRTR</sequence>
<evidence type="ECO:0000313" key="19">
    <source>
        <dbReference type="Proteomes" id="UP000585721"/>
    </source>
</evidence>
<evidence type="ECO:0000256" key="14">
    <source>
        <dbReference type="HAMAP-Rule" id="MF_00451"/>
    </source>
</evidence>
<reference evidence="18 19" key="1">
    <citation type="submission" date="2020-08" db="EMBL/GenBank/DDBJ databases">
        <title>Genomic Encyclopedia of Type Strains, Phase IV (KMG-IV): sequencing the most valuable type-strain genomes for metagenomic binning, comparative biology and taxonomic classification.</title>
        <authorList>
            <person name="Goeker M."/>
        </authorList>
    </citation>
    <scope>NUCLEOTIDE SEQUENCE [LARGE SCALE GENOMIC DNA]</scope>
    <source>
        <strain evidence="18 19">DSM 22975</strain>
    </source>
</reference>
<keyword evidence="19" id="KW-1185">Reference proteome</keyword>
<name>A0A841GR16_9GAMM</name>
<dbReference type="FunFam" id="3.30.70.141:FF:000001">
    <property type="entry name" value="Nucleoside diphosphate kinase"/>
    <property type="match status" value="1"/>
</dbReference>
<evidence type="ECO:0000256" key="2">
    <source>
        <dbReference type="ARBA" id="ARBA00008142"/>
    </source>
</evidence>
<feature type="binding site" evidence="14 15">
    <location>
        <position position="111"/>
    </location>
    <ligand>
        <name>ATP</name>
        <dbReference type="ChEBI" id="CHEBI:30616"/>
    </ligand>
</feature>
<dbReference type="GO" id="GO:0005737">
    <property type="term" value="C:cytoplasm"/>
    <property type="evidence" value="ECO:0007669"/>
    <property type="project" value="UniProtKB-SubCell"/>
</dbReference>
<dbReference type="GO" id="GO:0004550">
    <property type="term" value="F:nucleoside diphosphate kinase activity"/>
    <property type="evidence" value="ECO:0007669"/>
    <property type="project" value="UniProtKB-UniRule"/>
</dbReference>
<dbReference type="InterPro" id="IPR036850">
    <property type="entry name" value="NDK-like_dom_sf"/>
</dbReference>
<comment type="cofactor">
    <cofactor evidence="14">
        <name>Mg(2+)</name>
        <dbReference type="ChEBI" id="CHEBI:18420"/>
    </cofactor>
</comment>
<evidence type="ECO:0000256" key="4">
    <source>
        <dbReference type="ARBA" id="ARBA00017632"/>
    </source>
</evidence>
<dbReference type="Pfam" id="PF00334">
    <property type="entry name" value="NDK"/>
    <property type="match status" value="1"/>
</dbReference>
<evidence type="ECO:0000256" key="1">
    <source>
        <dbReference type="ARBA" id="ARBA00004496"/>
    </source>
</evidence>
<dbReference type="SMART" id="SM00562">
    <property type="entry name" value="NDK"/>
    <property type="match status" value="1"/>
</dbReference>
<comment type="catalytic activity">
    <reaction evidence="14">
        <text>a 2'-deoxyribonucleoside 5'-diphosphate + ATP = a 2'-deoxyribonucleoside 5'-triphosphate + ADP</text>
        <dbReference type="Rhea" id="RHEA:44640"/>
        <dbReference type="ChEBI" id="CHEBI:30616"/>
        <dbReference type="ChEBI" id="CHEBI:61560"/>
        <dbReference type="ChEBI" id="CHEBI:73316"/>
        <dbReference type="ChEBI" id="CHEBI:456216"/>
        <dbReference type="EC" id="2.7.4.6"/>
    </reaction>
</comment>
<dbReference type="PROSITE" id="PS51374">
    <property type="entry name" value="NDPK_LIKE"/>
    <property type="match status" value="1"/>
</dbReference>
<comment type="subunit">
    <text evidence="14">Homotetramer.</text>
</comment>
<evidence type="ECO:0000256" key="7">
    <source>
        <dbReference type="ARBA" id="ARBA00022679"/>
    </source>
</evidence>
<comment type="similarity">
    <text evidence="2 14 15 16">Belongs to the NDK family.</text>
</comment>
<keyword evidence="9 14" id="KW-0547">Nucleotide-binding</keyword>
<dbReference type="CDD" id="cd04413">
    <property type="entry name" value="NDPk_I"/>
    <property type="match status" value="1"/>
</dbReference>
<organism evidence="18 19">
    <name type="scientific">Tolumonas osonensis</name>
    <dbReference type="NCBI Taxonomy" id="675874"/>
    <lineage>
        <taxon>Bacteria</taxon>
        <taxon>Pseudomonadati</taxon>
        <taxon>Pseudomonadota</taxon>
        <taxon>Gammaproteobacteria</taxon>
        <taxon>Aeromonadales</taxon>
        <taxon>Aeromonadaceae</taxon>
        <taxon>Tolumonas</taxon>
    </lineage>
</organism>
<dbReference type="SUPFAM" id="SSF54919">
    <property type="entry name" value="Nucleoside diphosphate kinase, NDK"/>
    <property type="match status" value="1"/>
</dbReference>
<keyword evidence="11 14" id="KW-0067">ATP-binding</keyword>
<feature type="domain" description="Nucleoside diphosphate kinase-like" evidence="17">
    <location>
        <begin position="10"/>
        <end position="147"/>
    </location>
</feature>
<evidence type="ECO:0000256" key="6">
    <source>
        <dbReference type="ARBA" id="ARBA00022553"/>
    </source>
</evidence>
<accession>A0A841GR16</accession>
<keyword evidence="7 14" id="KW-0808">Transferase</keyword>
<evidence type="ECO:0000256" key="12">
    <source>
        <dbReference type="ARBA" id="ARBA00022842"/>
    </source>
</evidence>
<evidence type="ECO:0000256" key="9">
    <source>
        <dbReference type="ARBA" id="ARBA00022741"/>
    </source>
</evidence>
<dbReference type="GO" id="GO:0005524">
    <property type="term" value="F:ATP binding"/>
    <property type="evidence" value="ECO:0007669"/>
    <property type="project" value="UniProtKB-UniRule"/>
</dbReference>
<feature type="binding site" evidence="14 15">
    <location>
        <position position="66"/>
    </location>
    <ligand>
        <name>ATP</name>
        <dbReference type="ChEBI" id="CHEBI:30616"/>
    </ligand>
</feature>
<evidence type="ECO:0000313" key="18">
    <source>
        <dbReference type="EMBL" id="MBB6056073.1"/>
    </source>
</evidence>
<keyword evidence="13 14" id="KW-0546">Nucleotide metabolism</keyword>
<dbReference type="GO" id="GO:0006228">
    <property type="term" value="P:UTP biosynthetic process"/>
    <property type="evidence" value="ECO:0007669"/>
    <property type="project" value="UniProtKB-UniRule"/>
</dbReference>
<keyword evidence="6 14" id="KW-0597">Phosphoprotein</keyword>
<feature type="binding site" evidence="14 15">
    <location>
        <position position="100"/>
    </location>
    <ligand>
        <name>ATP</name>
        <dbReference type="ChEBI" id="CHEBI:30616"/>
    </ligand>
</feature>
<evidence type="ECO:0000259" key="17">
    <source>
        <dbReference type="SMART" id="SM00562"/>
    </source>
</evidence>
<dbReference type="NCBIfam" id="NF001908">
    <property type="entry name" value="PRK00668.1"/>
    <property type="match status" value="1"/>
</dbReference>
<dbReference type="GO" id="GO:0006241">
    <property type="term" value="P:CTP biosynthetic process"/>
    <property type="evidence" value="ECO:0007669"/>
    <property type="project" value="UniProtKB-UniRule"/>
</dbReference>
<evidence type="ECO:0000256" key="16">
    <source>
        <dbReference type="RuleBase" id="RU004011"/>
    </source>
</evidence>
<evidence type="ECO:0000256" key="10">
    <source>
        <dbReference type="ARBA" id="ARBA00022777"/>
    </source>
</evidence>
<dbReference type="EC" id="2.7.4.6" evidence="3 14"/>
<dbReference type="AlphaFoldDB" id="A0A841GR16"/>
<dbReference type="InterPro" id="IPR034907">
    <property type="entry name" value="NDK-like_dom"/>
</dbReference>
<feature type="binding site" evidence="14 15">
    <location>
        <position position="18"/>
    </location>
    <ligand>
        <name>ATP</name>
        <dbReference type="ChEBI" id="CHEBI:30616"/>
    </ligand>
</feature>
<comment type="subcellular location">
    <subcellularLocation>
        <location evidence="1 14">Cytoplasm</location>
    </subcellularLocation>
</comment>
<dbReference type="Gene3D" id="3.30.70.141">
    <property type="entry name" value="Nucleoside diphosphate kinase-like domain"/>
    <property type="match status" value="1"/>
</dbReference>
<protein>
    <recommendedName>
        <fullName evidence="4 14">Nucleoside diphosphate kinase</fullName>
        <shortName evidence="14">NDK</shortName>
        <shortName evidence="14">NDP kinase</shortName>
        <ecNumber evidence="3 14">2.7.4.6</ecNumber>
    </recommendedName>
    <alternativeName>
        <fullName evidence="14">Nucleoside-2-P kinase</fullName>
    </alternativeName>
</protein>
<evidence type="ECO:0000256" key="5">
    <source>
        <dbReference type="ARBA" id="ARBA00022490"/>
    </source>
</evidence>
<evidence type="ECO:0000256" key="13">
    <source>
        <dbReference type="ARBA" id="ARBA00023080"/>
    </source>
</evidence>
<keyword evidence="5 14" id="KW-0963">Cytoplasm</keyword>
<evidence type="ECO:0000256" key="11">
    <source>
        <dbReference type="ARBA" id="ARBA00022840"/>
    </source>
</evidence>
<gene>
    <name evidence="14" type="primary">ndk</name>
    <name evidence="18" type="ORF">HNR75_002003</name>
</gene>
<evidence type="ECO:0000256" key="15">
    <source>
        <dbReference type="PROSITE-ProRule" id="PRU00706"/>
    </source>
</evidence>
<proteinExistence type="inferred from homology"/>
<dbReference type="GO" id="GO:0006183">
    <property type="term" value="P:GTP biosynthetic process"/>
    <property type="evidence" value="ECO:0007669"/>
    <property type="project" value="UniProtKB-UniRule"/>
</dbReference>
<feature type="binding site" evidence="14 15">
    <location>
        <position position="121"/>
    </location>
    <ligand>
        <name>ATP</name>
        <dbReference type="ChEBI" id="CHEBI:30616"/>
    </ligand>
</feature>
<dbReference type="HAMAP" id="MF_00451">
    <property type="entry name" value="NDP_kinase"/>
    <property type="match status" value="1"/>
</dbReference>
<feature type="active site" description="Pros-phosphohistidine intermediate" evidence="14 15">
    <location>
        <position position="124"/>
    </location>
</feature>
<dbReference type="PANTHER" id="PTHR46161">
    <property type="entry name" value="NUCLEOSIDE DIPHOSPHATE KINASE"/>
    <property type="match status" value="1"/>
</dbReference>
<keyword evidence="8 14" id="KW-0479">Metal-binding</keyword>
<evidence type="ECO:0000256" key="3">
    <source>
        <dbReference type="ARBA" id="ARBA00012966"/>
    </source>
</evidence>
<feature type="binding site" evidence="14 15">
    <location>
        <position position="94"/>
    </location>
    <ligand>
        <name>ATP</name>
        <dbReference type="ChEBI" id="CHEBI:30616"/>
    </ligand>
</feature>
<dbReference type="Proteomes" id="UP000585721">
    <property type="component" value="Unassembled WGS sequence"/>
</dbReference>
<comment type="function">
    <text evidence="14">Major role in the synthesis of nucleoside triphosphates other than ATP. The ATP gamma phosphate is transferred to the NDP beta phosphate via a ping-pong mechanism, using a phosphorylated active-site intermediate.</text>
</comment>
<dbReference type="InterPro" id="IPR001564">
    <property type="entry name" value="Nucleoside_diP_kinase"/>
</dbReference>
<dbReference type="PRINTS" id="PR01243">
    <property type="entry name" value="NUCDPKINASE"/>
</dbReference>
<dbReference type="PANTHER" id="PTHR46161:SF3">
    <property type="entry name" value="NUCLEOSIDE DIPHOSPHATE KINASE DDB_G0292928-RELATED"/>
    <property type="match status" value="1"/>
</dbReference>
<dbReference type="GO" id="GO:0046872">
    <property type="term" value="F:metal ion binding"/>
    <property type="evidence" value="ECO:0007669"/>
    <property type="project" value="UniProtKB-KW"/>
</dbReference>